<reference evidence="7 8" key="1">
    <citation type="submission" date="2015-07" db="EMBL/GenBank/DDBJ databases">
        <title>Draft Genome Sequence of Malassezia furfur CBS1878 and Malassezia pachydermatis CBS1879.</title>
        <authorList>
            <person name="Triana S."/>
            <person name="Ohm R."/>
            <person name="Gonzalez A."/>
            <person name="DeCock H."/>
            <person name="Restrepo S."/>
            <person name="Celis A."/>
        </authorList>
    </citation>
    <scope>NUCLEOTIDE SEQUENCE [LARGE SCALE GENOMIC DNA]</scope>
    <source>
        <strain evidence="7 8">CBS 1879</strain>
    </source>
</reference>
<accession>A0A0M8MIM8</accession>
<proteinExistence type="predicted"/>
<evidence type="ECO:0000313" key="8">
    <source>
        <dbReference type="Proteomes" id="UP000037751"/>
    </source>
</evidence>
<evidence type="ECO:0000256" key="5">
    <source>
        <dbReference type="SAM" id="Phobius"/>
    </source>
</evidence>
<dbReference type="OrthoDB" id="6354873at2759"/>
<keyword evidence="7" id="KW-0560">Oxidoreductase</keyword>
<feature type="transmembrane region" description="Helical" evidence="5">
    <location>
        <begin position="136"/>
        <end position="155"/>
    </location>
</feature>
<dbReference type="GO" id="GO:0005506">
    <property type="term" value="F:iron ion binding"/>
    <property type="evidence" value="ECO:0007669"/>
    <property type="project" value="InterPro"/>
</dbReference>
<feature type="transmembrane region" description="Helical" evidence="5">
    <location>
        <begin position="37"/>
        <end position="56"/>
    </location>
</feature>
<dbReference type="InterPro" id="IPR050307">
    <property type="entry name" value="Sterol_Desaturase_Related"/>
</dbReference>
<dbReference type="VEuPathDB" id="FungiDB:Malapachy_1448"/>
<dbReference type="GO" id="GO:0008610">
    <property type="term" value="P:lipid biosynthetic process"/>
    <property type="evidence" value="ECO:0007669"/>
    <property type="project" value="InterPro"/>
</dbReference>
<dbReference type="EMBL" id="LGAV01000007">
    <property type="protein sequence ID" value="KOS13226.1"/>
    <property type="molecule type" value="Genomic_DNA"/>
</dbReference>
<sequence length="241" mass="28400">MAFLKSYQLKVRSLIIKYGYLDGEVPRDTISEPMTTFVFENLISAILVRPLFFFLLAYRQHELPSLSLWLPLQLFCFTMIVDFIYYWGHRATHEVDALWTLHKTHHTTKHPNPFLAGFSEEVQAVFDALGTPVLTYMVYPISFDALYIWSLYFISIEVMGHSGLRVYYPGVLTSFLLRPFNLNIVVEDHDLHHRYGWGKSYNYGKQSVFWDQLFGTRGERLELRDDNVDWHTRVDVGWTKE</sequence>
<keyword evidence="8" id="KW-1185">Reference proteome</keyword>
<evidence type="ECO:0000259" key="6">
    <source>
        <dbReference type="Pfam" id="PF04116"/>
    </source>
</evidence>
<dbReference type="GeneID" id="28727827"/>
<evidence type="ECO:0000256" key="1">
    <source>
        <dbReference type="ARBA" id="ARBA00004370"/>
    </source>
</evidence>
<feature type="domain" description="Fatty acid hydroxylase" evidence="6">
    <location>
        <begin position="76"/>
        <end position="216"/>
    </location>
</feature>
<evidence type="ECO:0000313" key="7">
    <source>
        <dbReference type="EMBL" id="KOS13226.1"/>
    </source>
</evidence>
<evidence type="ECO:0000256" key="3">
    <source>
        <dbReference type="ARBA" id="ARBA00022989"/>
    </source>
</evidence>
<keyword evidence="2 5" id="KW-0812">Transmembrane</keyword>
<keyword evidence="7" id="KW-0503">Monooxygenase</keyword>
<dbReference type="InterPro" id="IPR006694">
    <property type="entry name" value="Fatty_acid_hydroxylase"/>
</dbReference>
<dbReference type="RefSeq" id="XP_017990858.1">
    <property type="nucleotide sequence ID" value="XM_018135952.1"/>
</dbReference>
<dbReference type="PANTHER" id="PTHR11863">
    <property type="entry name" value="STEROL DESATURASE"/>
    <property type="match status" value="1"/>
</dbReference>
<dbReference type="AlphaFoldDB" id="A0A0M8MIM8"/>
<keyword evidence="3 5" id="KW-1133">Transmembrane helix</keyword>
<dbReference type="Proteomes" id="UP000037751">
    <property type="component" value="Unassembled WGS sequence"/>
</dbReference>
<keyword evidence="4 5" id="KW-0472">Membrane</keyword>
<feature type="transmembrane region" description="Helical" evidence="5">
    <location>
        <begin position="68"/>
        <end position="88"/>
    </location>
</feature>
<dbReference type="Pfam" id="PF04116">
    <property type="entry name" value="FA_hydroxylase"/>
    <property type="match status" value="1"/>
</dbReference>
<comment type="caution">
    <text evidence="7">The sequence shown here is derived from an EMBL/GenBank/DDBJ whole genome shotgun (WGS) entry which is preliminary data.</text>
</comment>
<dbReference type="STRING" id="77020.A0A0M8MIM8"/>
<evidence type="ECO:0000256" key="4">
    <source>
        <dbReference type="ARBA" id="ARBA00023136"/>
    </source>
</evidence>
<dbReference type="GO" id="GO:0016020">
    <property type="term" value="C:membrane"/>
    <property type="evidence" value="ECO:0007669"/>
    <property type="project" value="UniProtKB-SubCell"/>
</dbReference>
<evidence type="ECO:0000256" key="2">
    <source>
        <dbReference type="ARBA" id="ARBA00022692"/>
    </source>
</evidence>
<name>A0A0M8MIM8_9BASI</name>
<protein>
    <submittedName>
        <fullName evidence="7">Alkylglycerol monooxygenase</fullName>
    </submittedName>
</protein>
<gene>
    <name evidence="7" type="ORF">Malapachy_1448</name>
</gene>
<dbReference type="GO" id="GO:0004497">
    <property type="term" value="F:monooxygenase activity"/>
    <property type="evidence" value="ECO:0007669"/>
    <property type="project" value="UniProtKB-KW"/>
</dbReference>
<comment type="subcellular location">
    <subcellularLocation>
        <location evidence="1">Membrane</location>
    </subcellularLocation>
</comment>
<organism evidence="7 8">
    <name type="scientific">Malassezia pachydermatis</name>
    <dbReference type="NCBI Taxonomy" id="77020"/>
    <lineage>
        <taxon>Eukaryota</taxon>
        <taxon>Fungi</taxon>
        <taxon>Dikarya</taxon>
        <taxon>Basidiomycota</taxon>
        <taxon>Ustilaginomycotina</taxon>
        <taxon>Malasseziomycetes</taxon>
        <taxon>Malasseziales</taxon>
        <taxon>Malasseziaceae</taxon>
        <taxon>Malassezia</taxon>
    </lineage>
</organism>